<accession>A0A556AQ40</accession>
<evidence type="ECO:0000313" key="2">
    <source>
        <dbReference type="Proteomes" id="UP000318405"/>
    </source>
</evidence>
<name>A0A556AQ40_9BURK</name>
<keyword evidence="2" id="KW-1185">Reference proteome</keyword>
<protein>
    <submittedName>
        <fullName evidence="1">DUF2783 domain-containing protein</fullName>
    </submittedName>
</protein>
<reference evidence="1 2" key="1">
    <citation type="submission" date="2019-07" db="EMBL/GenBank/DDBJ databases">
        <title>Qingshengfaniella alkalisoli gen. nov., sp. nov., isolated from saline soil.</title>
        <authorList>
            <person name="Xu L."/>
            <person name="Huang X.-X."/>
            <person name="Sun J.-Q."/>
        </authorList>
    </citation>
    <scope>NUCLEOTIDE SEQUENCE [LARGE SCALE GENOMIC DNA]</scope>
    <source>
        <strain evidence="1 2">DSM 27279</strain>
    </source>
</reference>
<evidence type="ECO:0000313" key="1">
    <source>
        <dbReference type="EMBL" id="TSH95017.1"/>
    </source>
</evidence>
<comment type="caution">
    <text evidence="1">The sequence shown here is derived from an EMBL/GenBank/DDBJ whole genome shotgun (WGS) entry which is preliminary data.</text>
</comment>
<organism evidence="1 2">
    <name type="scientific">Verticiella sediminum</name>
    <dbReference type="NCBI Taxonomy" id="1247510"/>
    <lineage>
        <taxon>Bacteria</taxon>
        <taxon>Pseudomonadati</taxon>
        <taxon>Pseudomonadota</taxon>
        <taxon>Betaproteobacteria</taxon>
        <taxon>Burkholderiales</taxon>
        <taxon>Alcaligenaceae</taxon>
        <taxon>Verticiella</taxon>
    </lineage>
</organism>
<dbReference type="InterPro" id="IPR021233">
    <property type="entry name" value="DUF2783"/>
</dbReference>
<proteinExistence type="predicted"/>
<dbReference type="AlphaFoldDB" id="A0A556AQ40"/>
<dbReference type="RefSeq" id="WP_143948329.1">
    <property type="nucleotide sequence ID" value="NZ_BAABMB010000002.1"/>
</dbReference>
<dbReference type="Pfam" id="PF10932">
    <property type="entry name" value="DUF2783"/>
    <property type="match status" value="1"/>
</dbReference>
<dbReference type="OrthoDB" id="6460891at2"/>
<sequence length="68" mass="7372">MNAPTSLITDPHLSAPDDFYELLIEAHRDLSLAQSHELNAALVLLLANHIGELGVLREALQCAREAVA</sequence>
<dbReference type="Proteomes" id="UP000318405">
    <property type="component" value="Unassembled WGS sequence"/>
</dbReference>
<gene>
    <name evidence="1" type="ORF">FOZ76_11110</name>
</gene>
<dbReference type="EMBL" id="VLTJ01000022">
    <property type="protein sequence ID" value="TSH95017.1"/>
    <property type="molecule type" value="Genomic_DNA"/>
</dbReference>